<evidence type="ECO:0000256" key="2">
    <source>
        <dbReference type="ARBA" id="ARBA00023125"/>
    </source>
</evidence>
<evidence type="ECO:0000313" key="7">
    <source>
        <dbReference type="EMBL" id="UNZ00676.1"/>
    </source>
</evidence>
<keyword evidence="1" id="KW-0805">Transcription regulation</keyword>
<keyword evidence="2 4" id="KW-0238">DNA-binding</keyword>
<dbReference type="EMBL" id="CP094298">
    <property type="protein sequence ID" value="UNZ00676.1"/>
    <property type="molecule type" value="Genomic_DNA"/>
</dbReference>
<organism evidence="7 8">
    <name type="scientific">Streptomyces rimosus subsp. rimosus</name>
    <dbReference type="NCBI Taxonomy" id="132474"/>
    <lineage>
        <taxon>Bacteria</taxon>
        <taxon>Bacillati</taxon>
        <taxon>Actinomycetota</taxon>
        <taxon>Actinomycetes</taxon>
        <taxon>Kitasatosporales</taxon>
        <taxon>Streptomycetaceae</taxon>
        <taxon>Streptomyces</taxon>
    </lineage>
</organism>
<evidence type="ECO:0000256" key="5">
    <source>
        <dbReference type="SAM" id="MobiDB-lite"/>
    </source>
</evidence>
<dbReference type="PROSITE" id="PS50977">
    <property type="entry name" value="HTH_TETR_2"/>
    <property type="match status" value="1"/>
</dbReference>
<dbReference type="GeneID" id="66860245"/>
<reference evidence="7 8" key="1">
    <citation type="submission" date="2022-03" db="EMBL/GenBank/DDBJ databases">
        <title>Complete genome of Streptomyces rimosus ssp. rimosus R7 (=ATCC 10970).</title>
        <authorList>
            <person name="Beganovic S."/>
            <person name="Ruckert C."/>
            <person name="Busche T."/>
            <person name="Kalinowski J."/>
            <person name="Wittmann C."/>
        </authorList>
    </citation>
    <scope>NUCLEOTIDE SEQUENCE [LARGE SCALE GENOMIC DNA]</scope>
    <source>
        <strain evidence="7 8">R7</strain>
    </source>
</reference>
<keyword evidence="3" id="KW-0804">Transcription</keyword>
<dbReference type="InterPro" id="IPR001647">
    <property type="entry name" value="HTH_TetR"/>
</dbReference>
<dbReference type="InterPro" id="IPR009057">
    <property type="entry name" value="Homeodomain-like_sf"/>
</dbReference>
<feature type="DNA-binding region" description="H-T-H motif" evidence="4">
    <location>
        <begin position="50"/>
        <end position="69"/>
    </location>
</feature>
<dbReference type="Proteomes" id="UP000829494">
    <property type="component" value="Chromosome"/>
</dbReference>
<dbReference type="PANTHER" id="PTHR30055:SF238">
    <property type="entry name" value="MYCOFACTOCIN BIOSYNTHESIS TRANSCRIPTIONAL REGULATOR MFTR-RELATED"/>
    <property type="match status" value="1"/>
</dbReference>
<accession>A0ABY3YSX0</accession>
<protein>
    <submittedName>
        <fullName evidence="7">DNA-binding transcriptional repressor FabR</fullName>
    </submittedName>
</protein>
<dbReference type="GO" id="GO:0003677">
    <property type="term" value="F:DNA binding"/>
    <property type="evidence" value="ECO:0007669"/>
    <property type="project" value="UniProtKB-KW"/>
</dbReference>
<proteinExistence type="predicted"/>
<dbReference type="InterPro" id="IPR004111">
    <property type="entry name" value="Repressor_TetR_C"/>
</dbReference>
<sequence>MSDHSTAGTERSATAGRGPGRRGRPARLSRDRIIEAALGIVTGEGSAALTMRRVAEALGSSPMSIYRHVRDKDELLVLLLDRIVTDLPRPALPDEPRARLLALLTWQRDELAARPWIVDVLARGDLMAPSVLWLLEEIYAAWRACGLSLEEAATANRIVWNFLLGDLAQHAAHPEGRSPYQAGLPAEADAERYPTVAALRPYWLSPDRRGHLADDLATLVTALTATLPQRCAARPAAGG</sequence>
<dbReference type="PANTHER" id="PTHR30055">
    <property type="entry name" value="HTH-TYPE TRANSCRIPTIONAL REGULATOR RUTR"/>
    <property type="match status" value="1"/>
</dbReference>
<dbReference type="Pfam" id="PF00440">
    <property type="entry name" value="TetR_N"/>
    <property type="match status" value="1"/>
</dbReference>
<dbReference type="InterPro" id="IPR050109">
    <property type="entry name" value="HTH-type_TetR-like_transc_reg"/>
</dbReference>
<evidence type="ECO:0000256" key="4">
    <source>
        <dbReference type="PROSITE-ProRule" id="PRU00335"/>
    </source>
</evidence>
<dbReference type="RefSeq" id="WP_003980277.1">
    <property type="nucleotide sequence ID" value="NZ_CP043497.1"/>
</dbReference>
<feature type="compositionally biased region" description="Polar residues" evidence="5">
    <location>
        <begin position="1"/>
        <end position="12"/>
    </location>
</feature>
<feature type="domain" description="HTH tetR-type" evidence="6">
    <location>
        <begin position="27"/>
        <end position="87"/>
    </location>
</feature>
<name>A0ABY3YSX0_STRRM</name>
<evidence type="ECO:0000313" key="8">
    <source>
        <dbReference type="Proteomes" id="UP000829494"/>
    </source>
</evidence>
<dbReference type="Gene3D" id="1.10.357.10">
    <property type="entry name" value="Tetracycline Repressor, domain 2"/>
    <property type="match status" value="1"/>
</dbReference>
<evidence type="ECO:0000259" key="6">
    <source>
        <dbReference type="PROSITE" id="PS50977"/>
    </source>
</evidence>
<dbReference type="Pfam" id="PF02909">
    <property type="entry name" value="TetR_C_1"/>
    <property type="match status" value="1"/>
</dbReference>
<gene>
    <name evidence="7" type="ORF">SRIMR7_00820</name>
</gene>
<dbReference type="InterPro" id="IPR036271">
    <property type="entry name" value="Tet_transcr_reg_TetR-rel_C_sf"/>
</dbReference>
<evidence type="ECO:0000256" key="3">
    <source>
        <dbReference type="ARBA" id="ARBA00023163"/>
    </source>
</evidence>
<dbReference type="SUPFAM" id="SSF46689">
    <property type="entry name" value="Homeodomain-like"/>
    <property type="match status" value="1"/>
</dbReference>
<evidence type="ECO:0000256" key="1">
    <source>
        <dbReference type="ARBA" id="ARBA00023015"/>
    </source>
</evidence>
<feature type="region of interest" description="Disordered" evidence="5">
    <location>
        <begin position="1"/>
        <end position="26"/>
    </location>
</feature>
<dbReference type="SUPFAM" id="SSF48498">
    <property type="entry name" value="Tetracyclin repressor-like, C-terminal domain"/>
    <property type="match status" value="1"/>
</dbReference>
<keyword evidence="8" id="KW-1185">Reference proteome</keyword>